<organism evidence="1">
    <name type="scientific">Arundo donax</name>
    <name type="common">Giant reed</name>
    <name type="synonym">Donax arundinaceus</name>
    <dbReference type="NCBI Taxonomy" id="35708"/>
    <lineage>
        <taxon>Eukaryota</taxon>
        <taxon>Viridiplantae</taxon>
        <taxon>Streptophyta</taxon>
        <taxon>Embryophyta</taxon>
        <taxon>Tracheophyta</taxon>
        <taxon>Spermatophyta</taxon>
        <taxon>Magnoliopsida</taxon>
        <taxon>Liliopsida</taxon>
        <taxon>Poales</taxon>
        <taxon>Poaceae</taxon>
        <taxon>PACMAD clade</taxon>
        <taxon>Arundinoideae</taxon>
        <taxon>Arundineae</taxon>
        <taxon>Arundo</taxon>
    </lineage>
</organism>
<evidence type="ECO:0000313" key="1">
    <source>
        <dbReference type="EMBL" id="JAE00400.1"/>
    </source>
</evidence>
<proteinExistence type="predicted"/>
<dbReference type="EMBL" id="GBRH01197496">
    <property type="protein sequence ID" value="JAE00400.1"/>
    <property type="molecule type" value="Transcribed_RNA"/>
</dbReference>
<sequence length="49" mass="5656">MEVGRKKRASSLCFCISFPFAFGLEAGAFPWLQQDCEMELLQKTSQRRI</sequence>
<reference evidence="1" key="1">
    <citation type="submission" date="2014-09" db="EMBL/GenBank/DDBJ databases">
        <authorList>
            <person name="Magalhaes I.L.F."/>
            <person name="Oliveira U."/>
            <person name="Santos F.R."/>
            <person name="Vidigal T.H.D.A."/>
            <person name="Brescovit A.D."/>
            <person name="Santos A.J."/>
        </authorList>
    </citation>
    <scope>NUCLEOTIDE SEQUENCE</scope>
    <source>
        <tissue evidence="1">Shoot tissue taken approximately 20 cm above the soil surface</tissue>
    </source>
</reference>
<name>A0A0A9EI16_ARUDO</name>
<accession>A0A0A9EI16</accession>
<dbReference type="AlphaFoldDB" id="A0A0A9EI16"/>
<reference evidence="1" key="2">
    <citation type="journal article" date="2015" name="Data Brief">
        <title>Shoot transcriptome of the giant reed, Arundo donax.</title>
        <authorList>
            <person name="Barrero R.A."/>
            <person name="Guerrero F.D."/>
            <person name="Moolhuijzen P."/>
            <person name="Goolsby J.A."/>
            <person name="Tidwell J."/>
            <person name="Bellgard S.E."/>
            <person name="Bellgard M.I."/>
        </authorList>
    </citation>
    <scope>NUCLEOTIDE SEQUENCE</scope>
    <source>
        <tissue evidence="1">Shoot tissue taken approximately 20 cm above the soil surface</tissue>
    </source>
</reference>
<protein>
    <submittedName>
        <fullName evidence="1">Uncharacterized protein</fullName>
    </submittedName>
</protein>